<protein>
    <submittedName>
        <fullName evidence="1">Uncharacterized protein</fullName>
    </submittedName>
</protein>
<evidence type="ECO:0000313" key="1">
    <source>
        <dbReference type="EMBL" id="MBW4666946.1"/>
    </source>
</evidence>
<accession>A0A951QKB1</accession>
<evidence type="ECO:0000313" key="2">
    <source>
        <dbReference type="Proteomes" id="UP000729701"/>
    </source>
</evidence>
<dbReference type="EMBL" id="JAHHGZ010000005">
    <property type="protein sequence ID" value="MBW4666946.1"/>
    <property type="molecule type" value="Genomic_DNA"/>
</dbReference>
<comment type="caution">
    <text evidence="1">The sequence shown here is derived from an EMBL/GenBank/DDBJ whole genome shotgun (WGS) entry which is preliminary data.</text>
</comment>
<dbReference type="Proteomes" id="UP000729701">
    <property type="component" value="Unassembled WGS sequence"/>
</dbReference>
<proteinExistence type="predicted"/>
<name>A0A951QKB1_9CYAN</name>
<reference evidence="1" key="1">
    <citation type="submission" date="2021-05" db="EMBL/GenBank/DDBJ databases">
        <authorList>
            <person name="Pietrasiak N."/>
            <person name="Ward R."/>
            <person name="Stajich J.E."/>
            <person name="Kurbessoian T."/>
        </authorList>
    </citation>
    <scope>NUCLEOTIDE SEQUENCE</scope>
    <source>
        <strain evidence="1">GSE-NOS-MK-12-04C</strain>
    </source>
</reference>
<organism evidence="1 2">
    <name type="scientific">Cyanomargarita calcarea GSE-NOS-MK-12-04C</name>
    <dbReference type="NCBI Taxonomy" id="2839659"/>
    <lineage>
        <taxon>Bacteria</taxon>
        <taxon>Bacillati</taxon>
        <taxon>Cyanobacteriota</taxon>
        <taxon>Cyanophyceae</taxon>
        <taxon>Nostocales</taxon>
        <taxon>Cyanomargaritaceae</taxon>
        <taxon>Cyanomargarita</taxon>
    </lineage>
</organism>
<gene>
    <name evidence="1" type="ORF">KME60_05755</name>
</gene>
<dbReference type="AlphaFoldDB" id="A0A951QKB1"/>
<reference evidence="1" key="2">
    <citation type="journal article" date="2022" name="Microbiol. Resour. Announc.">
        <title>Metagenome Sequencing to Explore Phylogenomics of Terrestrial Cyanobacteria.</title>
        <authorList>
            <person name="Ward R.D."/>
            <person name="Stajich J.E."/>
            <person name="Johansen J.R."/>
            <person name="Huntemann M."/>
            <person name="Clum A."/>
            <person name="Foster B."/>
            <person name="Foster B."/>
            <person name="Roux S."/>
            <person name="Palaniappan K."/>
            <person name="Varghese N."/>
            <person name="Mukherjee S."/>
            <person name="Reddy T.B.K."/>
            <person name="Daum C."/>
            <person name="Copeland A."/>
            <person name="Chen I.A."/>
            <person name="Ivanova N.N."/>
            <person name="Kyrpides N.C."/>
            <person name="Shapiro N."/>
            <person name="Eloe-Fadrosh E.A."/>
            <person name="Pietrasiak N."/>
        </authorList>
    </citation>
    <scope>NUCLEOTIDE SEQUENCE</scope>
    <source>
        <strain evidence="1">GSE-NOS-MK-12-04C</strain>
    </source>
</reference>
<sequence>MIDLETLEKLQSASVEERIYIIEAILQSLKNDLGSSPKVSLSIKPFKVRQFSLGEDINIDREELYAERNV</sequence>